<keyword evidence="3" id="KW-1185">Reference proteome</keyword>
<reference evidence="2 3" key="1">
    <citation type="journal article" date="2018" name="Front. Plant Sci.">
        <title>Red Clover (Trifolium pratense) and Zigzag Clover (T. medium) - A Picture of Genomic Similarities and Differences.</title>
        <authorList>
            <person name="Dluhosova J."/>
            <person name="Istvanek J."/>
            <person name="Nedelnik J."/>
            <person name="Repkova J."/>
        </authorList>
    </citation>
    <scope>NUCLEOTIDE SEQUENCE [LARGE SCALE GENOMIC DNA]</scope>
    <source>
        <strain evidence="3">cv. 10/8</strain>
        <tissue evidence="2">Leaf</tissue>
    </source>
</reference>
<organism evidence="2 3">
    <name type="scientific">Trifolium medium</name>
    <dbReference type="NCBI Taxonomy" id="97028"/>
    <lineage>
        <taxon>Eukaryota</taxon>
        <taxon>Viridiplantae</taxon>
        <taxon>Streptophyta</taxon>
        <taxon>Embryophyta</taxon>
        <taxon>Tracheophyta</taxon>
        <taxon>Spermatophyta</taxon>
        <taxon>Magnoliopsida</taxon>
        <taxon>eudicotyledons</taxon>
        <taxon>Gunneridae</taxon>
        <taxon>Pentapetalae</taxon>
        <taxon>rosids</taxon>
        <taxon>fabids</taxon>
        <taxon>Fabales</taxon>
        <taxon>Fabaceae</taxon>
        <taxon>Papilionoideae</taxon>
        <taxon>50 kb inversion clade</taxon>
        <taxon>NPAAA clade</taxon>
        <taxon>Hologalegina</taxon>
        <taxon>IRL clade</taxon>
        <taxon>Trifolieae</taxon>
        <taxon>Trifolium</taxon>
    </lineage>
</organism>
<feature type="non-terminal residue" evidence="2">
    <location>
        <position position="1"/>
    </location>
</feature>
<dbReference type="Proteomes" id="UP000265520">
    <property type="component" value="Unassembled WGS sequence"/>
</dbReference>
<sequence length="79" mass="8201">VGERSVVIPSPSYNAGHRESQPSPARNRNTGSAGGCVVDAANAADAVEEVKVVLVMLPLPVLSLNLDVLSERIIVQVAP</sequence>
<evidence type="ECO:0000256" key="1">
    <source>
        <dbReference type="SAM" id="MobiDB-lite"/>
    </source>
</evidence>
<dbReference type="EMBL" id="LXQA010617095">
    <property type="protein sequence ID" value="MCI62334.1"/>
    <property type="molecule type" value="Genomic_DNA"/>
</dbReference>
<comment type="caution">
    <text evidence="2">The sequence shown here is derived from an EMBL/GenBank/DDBJ whole genome shotgun (WGS) entry which is preliminary data.</text>
</comment>
<protein>
    <submittedName>
        <fullName evidence="2">Uncharacterized protein</fullName>
    </submittedName>
</protein>
<accession>A0A392TNW6</accession>
<feature type="region of interest" description="Disordered" evidence="1">
    <location>
        <begin position="1"/>
        <end position="34"/>
    </location>
</feature>
<feature type="compositionally biased region" description="Polar residues" evidence="1">
    <location>
        <begin position="21"/>
        <end position="31"/>
    </location>
</feature>
<evidence type="ECO:0000313" key="3">
    <source>
        <dbReference type="Proteomes" id="UP000265520"/>
    </source>
</evidence>
<proteinExistence type="predicted"/>
<evidence type="ECO:0000313" key="2">
    <source>
        <dbReference type="EMBL" id="MCI62334.1"/>
    </source>
</evidence>
<name>A0A392TNW6_9FABA</name>
<dbReference type="AlphaFoldDB" id="A0A392TNW6"/>